<accession>A0AAV9M9I9</accession>
<protein>
    <recommendedName>
        <fullName evidence="1">Reverse transcriptase zinc-binding domain-containing protein</fullName>
    </recommendedName>
</protein>
<reference evidence="2 3" key="1">
    <citation type="submission" date="2023-10" db="EMBL/GenBank/DDBJ databases">
        <title>Genome-Wide Identification Analysis in wild type Solanum Pinnatisectum Reveals Some Genes Defensing Phytophthora Infestans.</title>
        <authorList>
            <person name="Sun C."/>
        </authorList>
    </citation>
    <scope>NUCLEOTIDE SEQUENCE [LARGE SCALE GENOMIC DNA]</scope>
    <source>
        <strain evidence="2">LQN</strain>
        <tissue evidence="2">Leaf</tissue>
    </source>
</reference>
<dbReference type="Proteomes" id="UP001311915">
    <property type="component" value="Unassembled WGS sequence"/>
</dbReference>
<dbReference type="PANTHER" id="PTHR33116:SF66">
    <property type="entry name" value="REVERSE TRANSCRIPTASE ZINC-BINDING DOMAIN-CONTAINING PROTEIN"/>
    <property type="match status" value="1"/>
</dbReference>
<comment type="caution">
    <text evidence="2">The sequence shown here is derived from an EMBL/GenBank/DDBJ whole genome shotgun (WGS) entry which is preliminary data.</text>
</comment>
<sequence>MTKWGVTTNLTCPLCQEEDENIEHLFFTCKFTAGVWNKLLAWKGIQHIGMKWHEEVQWEIKYMKGSNKIAQVYMLCLAGTIYHMWIECNCRIFQAKQRSEEYMIRHIIR</sequence>
<dbReference type="PANTHER" id="PTHR33116">
    <property type="entry name" value="REVERSE TRANSCRIPTASE ZINC-BINDING DOMAIN-CONTAINING PROTEIN-RELATED-RELATED"/>
    <property type="match status" value="1"/>
</dbReference>
<feature type="domain" description="Reverse transcriptase zinc-binding" evidence="1">
    <location>
        <begin position="1"/>
        <end position="36"/>
    </location>
</feature>
<dbReference type="AlphaFoldDB" id="A0AAV9M9I9"/>
<evidence type="ECO:0000259" key="1">
    <source>
        <dbReference type="Pfam" id="PF13966"/>
    </source>
</evidence>
<dbReference type="EMBL" id="JAWPEI010000002">
    <property type="protein sequence ID" value="KAK4733579.1"/>
    <property type="molecule type" value="Genomic_DNA"/>
</dbReference>
<name>A0AAV9M9I9_9SOLN</name>
<organism evidence="2 3">
    <name type="scientific">Solanum pinnatisectum</name>
    <name type="common">tansyleaf nightshade</name>
    <dbReference type="NCBI Taxonomy" id="50273"/>
    <lineage>
        <taxon>Eukaryota</taxon>
        <taxon>Viridiplantae</taxon>
        <taxon>Streptophyta</taxon>
        <taxon>Embryophyta</taxon>
        <taxon>Tracheophyta</taxon>
        <taxon>Spermatophyta</taxon>
        <taxon>Magnoliopsida</taxon>
        <taxon>eudicotyledons</taxon>
        <taxon>Gunneridae</taxon>
        <taxon>Pentapetalae</taxon>
        <taxon>asterids</taxon>
        <taxon>lamiids</taxon>
        <taxon>Solanales</taxon>
        <taxon>Solanaceae</taxon>
        <taxon>Solanoideae</taxon>
        <taxon>Solaneae</taxon>
        <taxon>Solanum</taxon>
    </lineage>
</organism>
<dbReference type="InterPro" id="IPR026960">
    <property type="entry name" value="RVT-Znf"/>
</dbReference>
<gene>
    <name evidence="2" type="ORF">R3W88_007840</name>
</gene>
<keyword evidence="3" id="KW-1185">Reference proteome</keyword>
<evidence type="ECO:0000313" key="2">
    <source>
        <dbReference type="EMBL" id="KAK4733579.1"/>
    </source>
</evidence>
<evidence type="ECO:0000313" key="3">
    <source>
        <dbReference type="Proteomes" id="UP001311915"/>
    </source>
</evidence>
<dbReference type="Pfam" id="PF13966">
    <property type="entry name" value="zf-RVT"/>
    <property type="match status" value="1"/>
</dbReference>
<proteinExistence type="predicted"/>